<dbReference type="PROSITE" id="PS50013">
    <property type="entry name" value="CHROMO_2"/>
    <property type="match status" value="1"/>
</dbReference>
<dbReference type="InterPro" id="IPR023780">
    <property type="entry name" value="Chromo_domain"/>
</dbReference>
<name>A0A1R3K2K2_COCAP</name>
<dbReference type="OMA" id="RTHERMK"/>
<dbReference type="EMBL" id="AWWV01006457">
    <property type="protein sequence ID" value="OMP01306.1"/>
    <property type="molecule type" value="Genomic_DNA"/>
</dbReference>
<dbReference type="Gene3D" id="2.40.50.40">
    <property type="match status" value="1"/>
</dbReference>
<dbReference type="Pfam" id="PF00385">
    <property type="entry name" value="Chromo"/>
    <property type="match status" value="1"/>
</dbReference>
<dbReference type="Gene3D" id="3.30.420.10">
    <property type="entry name" value="Ribonuclease H-like superfamily/Ribonuclease H"/>
    <property type="match status" value="1"/>
</dbReference>
<dbReference type="InterPro" id="IPR016197">
    <property type="entry name" value="Chromo-like_dom_sf"/>
</dbReference>
<dbReference type="PANTHER" id="PTHR35046:SF26">
    <property type="entry name" value="RNA-DIRECTED DNA POLYMERASE"/>
    <property type="match status" value="1"/>
</dbReference>
<dbReference type="InterPro" id="IPR000953">
    <property type="entry name" value="Chromo/chromo_shadow_dom"/>
</dbReference>
<dbReference type="STRING" id="210143.A0A1R3K2K2"/>
<evidence type="ECO:0000313" key="4">
    <source>
        <dbReference type="Proteomes" id="UP000188268"/>
    </source>
</evidence>
<dbReference type="Pfam" id="PF24626">
    <property type="entry name" value="SH3_Tf2-1"/>
    <property type="match status" value="1"/>
</dbReference>
<evidence type="ECO:0000259" key="2">
    <source>
        <dbReference type="PROSITE" id="PS50013"/>
    </source>
</evidence>
<accession>A0A1R3K2K2</accession>
<dbReference type="SUPFAM" id="SSF53098">
    <property type="entry name" value="Ribonuclease H-like"/>
    <property type="match status" value="1"/>
</dbReference>
<sequence length="287" mass="32162">MQACSTCQQVKYETAKPGGLSTPLPIPSQIWQDISMDFITHLPSSGGKTDIWVIVDRLSKLHGMPASIVSDRDPKFLSVFWRELFKLQGTNLLHSSAYHPQSDGQTESTPTTHPSIQPRVTHRSKQFMEGHLQLSNPICRGIVRKLGPVAYELQLPADAKIHPVFHVSLLKKCHGSPDANFTPLPSTFVDDQPVLEPNAILDTRQTMLHGTTATQYLIQWKNFANTEATWEWEDDMKATYPLFSLEDKVALGDHGNDRPSTRPKSSRPKMCLYGIIATRDPRLIVAL</sequence>
<protein>
    <recommendedName>
        <fullName evidence="2">Chromo domain-containing protein</fullName>
    </recommendedName>
</protein>
<keyword evidence="4" id="KW-1185">Reference proteome</keyword>
<feature type="domain" description="Chromo" evidence="2">
    <location>
        <begin position="195"/>
        <end position="237"/>
    </location>
</feature>
<proteinExistence type="predicted"/>
<feature type="region of interest" description="Disordered" evidence="1">
    <location>
        <begin position="96"/>
        <end position="118"/>
    </location>
</feature>
<dbReference type="InterPro" id="IPR056924">
    <property type="entry name" value="SH3_Tf2-1"/>
</dbReference>
<comment type="caution">
    <text evidence="3">The sequence shown here is derived from an EMBL/GenBank/DDBJ whole genome shotgun (WGS) entry which is preliminary data.</text>
</comment>
<gene>
    <name evidence="3" type="ORF">CCACVL1_03121</name>
</gene>
<dbReference type="Proteomes" id="UP000188268">
    <property type="component" value="Unassembled WGS sequence"/>
</dbReference>
<reference evidence="3 4" key="1">
    <citation type="submission" date="2013-09" db="EMBL/GenBank/DDBJ databases">
        <title>Corchorus capsularis genome sequencing.</title>
        <authorList>
            <person name="Alam M."/>
            <person name="Haque M.S."/>
            <person name="Islam M.S."/>
            <person name="Emdad E.M."/>
            <person name="Islam M.M."/>
            <person name="Ahmed B."/>
            <person name="Halim A."/>
            <person name="Hossen Q.M.M."/>
            <person name="Hossain M.Z."/>
            <person name="Ahmed R."/>
            <person name="Khan M.M."/>
            <person name="Islam R."/>
            <person name="Rashid M.M."/>
            <person name="Khan S.A."/>
            <person name="Rahman M.S."/>
            <person name="Alam M."/>
        </authorList>
    </citation>
    <scope>NUCLEOTIDE SEQUENCE [LARGE SCALE GENOMIC DNA]</scope>
    <source>
        <strain evidence="4">cv. CVL-1</strain>
        <tissue evidence="3">Whole seedling</tissue>
    </source>
</reference>
<evidence type="ECO:0000313" key="3">
    <source>
        <dbReference type="EMBL" id="OMP01306.1"/>
    </source>
</evidence>
<organism evidence="3 4">
    <name type="scientific">Corchorus capsularis</name>
    <name type="common">Jute</name>
    <dbReference type="NCBI Taxonomy" id="210143"/>
    <lineage>
        <taxon>Eukaryota</taxon>
        <taxon>Viridiplantae</taxon>
        <taxon>Streptophyta</taxon>
        <taxon>Embryophyta</taxon>
        <taxon>Tracheophyta</taxon>
        <taxon>Spermatophyta</taxon>
        <taxon>Magnoliopsida</taxon>
        <taxon>eudicotyledons</taxon>
        <taxon>Gunneridae</taxon>
        <taxon>Pentapetalae</taxon>
        <taxon>rosids</taxon>
        <taxon>malvids</taxon>
        <taxon>Malvales</taxon>
        <taxon>Malvaceae</taxon>
        <taxon>Grewioideae</taxon>
        <taxon>Apeibeae</taxon>
        <taxon>Corchorus</taxon>
    </lineage>
</organism>
<feature type="compositionally biased region" description="Polar residues" evidence="1">
    <location>
        <begin position="96"/>
        <end position="115"/>
    </location>
</feature>
<dbReference type="Gramene" id="OMP01306">
    <property type="protein sequence ID" value="OMP01306"/>
    <property type="gene ID" value="CCACVL1_03121"/>
</dbReference>
<evidence type="ECO:0000256" key="1">
    <source>
        <dbReference type="SAM" id="MobiDB-lite"/>
    </source>
</evidence>
<dbReference type="InterPro" id="IPR036397">
    <property type="entry name" value="RNaseH_sf"/>
</dbReference>
<dbReference type="GO" id="GO:0003676">
    <property type="term" value="F:nucleic acid binding"/>
    <property type="evidence" value="ECO:0007669"/>
    <property type="project" value="InterPro"/>
</dbReference>
<dbReference type="OrthoDB" id="5554229at2759"/>
<dbReference type="SUPFAM" id="SSF54160">
    <property type="entry name" value="Chromo domain-like"/>
    <property type="match status" value="1"/>
</dbReference>
<dbReference type="InterPro" id="IPR012337">
    <property type="entry name" value="RNaseH-like_sf"/>
</dbReference>
<dbReference type="AlphaFoldDB" id="A0A1R3K2K2"/>
<dbReference type="PANTHER" id="PTHR35046">
    <property type="entry name" value="ZINC KNUCKLE (CCHC-TYPE) FAMILY PROTEIN"/>
    <property type="match status" value="1"/>
</dbReference>